<evidence type="ECO:0000256" key="10">
    <source>
        <dbReference type="SAM" id="Coils"/>
    </source>
</evidence>
<evidence type="ECO:0000256" key="7">
    <source>
        <dbReference type="ARBA" id="ARBA00023069"/>
    </source>
</evidence>
<reference evidence="11" key="1">
    <citation type="submission" date="2021-02" db="EMBL/GenBank/DDBJ databases">
        <authorList>
            <person name="Dougan E. K."/>
            <person name="Rhodes N."/>
            <person name="Thang M."/>
            <person name="Chan C."/>
        </authorList>
    </citation>
    <scope>NUCLEOTIDE SEQUENCE</scope>
</reference>
<organism evidence="11 12">
    <name type="scientific">Symbiodinium natans</name>
    <dbReference type="NCBI Taxonomy" id="878477"/>
    <lineage>
        <taxon>Eukaryota</taxon>
        <taxon>Sar</taxon>
        <taxon>Alveolata</taxon>
        <taxon>Dinophyceae</taxon>
        <taxon>Suessiales</taxon>
        <taxon>Symbiodiniaceae</taxon>
        <taxon>Symbiodinium</taxon>
    </lineage>
</organism>
<dbReference type="AlphaFoldDB" id="A0A812JY69"/>
<keyword evidence="7" id="KW-0969">Cilium</keyword>
<comment type="similarity">
    <text evidence="3">Belongs to the DRC10 family.</text>
</comment>
<evidence type="ECO:0000256" key="6">
    <source>
        <dbReference type="ARBA" id="ARBA00022846"/>
    </source>
</evidence>
<evidence type="ECO:0000256" key="2">
    <source>
        <dbReference type="ARBA" id="ARBA00004611"/>
    </source>
</evidence>
<name>A0A812JY69_9DINO</name>
<protein>
    <recommendedName>
        <fullName evidence="4">Dynein regulatory complex protein 10</fullName>
    </recommendedName>
</protein>
<keyword evidence="6" id="KW-0282">Flagellum</keyword>
<evidence type="ECO:0000256" key="5">
    <source>
        <dbReference type="ARBA" id="ARBA00022490"/>
    </source>
</evidence>
<keyword evidence="8" id="KW-0206">Cytoskeleton</keyword>
<comment type="function">
    <text evidence="1">Component of the nexin-dynein regulatory complex (N-DRC), a key regulator of ciliary/flagellar motility which maintains the alignment and integrity of the distal axoneme and regulates microtubule sliding in motile axonemes.</text>
</comment>
<evidence type="ECO:0000256" key="8">
    <source>
        <dbReference type="ARBA" id="ARBA00023212"/>
    </source>
</evidence>
<accession>A0A812JY69</accession>
<dbReference type="PANTHER" id="PTHR31598:SF1">
    <property type="entry name" value="DYNEIN REGULATORY COMPLEX PROTEIN 10"/>
    <property type="match status" value="1"/>
</dbReference>
<evidence type="ECO:0000313" key="11">
    <source>
        <dbReference type="EMBL" id="CAE7218294.1"/>
    </source>
</evidence>
<evidence type="ECO:0000256" key="3">
    <source>
        <dbReference type="ARBA" id="ARBA00009071"/>
    </source>
</evidence>
<feature type="coiled-coil region" evidence="10">
    <location>
        <begin position="295"/>
        <end position="341"/>
    </location>
</feature>
<dbReference type="EMBL" id="CAJNDS010000558">
    <property type="protein sequence ID" value="CAE7218294.1"/>
    <property type="molecule type" value="Genomic_DNA"/>
</dbReference>
<evidence type="ECO:0000256" key="1">
    <source>
        <dbReference type="ARBA" id="ARBA00003029"/>
    </source>
</evidence>
<comment type="caution">
    <text evidence="11">The sequence shown here is derived from an EMBL/GenBank/DDBJ whole genome shotgun (WGS) entry which is preliminary data.</text>
</comment>
<keyword evidence="5" id="KW-0963">Cytoplasm</keyword>
<gene>
    <name evidence="11" type="primary">DRC10</name>
    <name evidence="11" type="ORF">SNAT2548_LOCUS7840</name>
</gene>
<comment type="subcellular location">
    <subcellularLocation>
        <location evidence="2">Cytoplasm</location>
        <location evidence="2">Cytoskeleton</location>
        <location evidence="2">Flagellum axoneme</location>
    </subcellularLocation>
</comment>
<feature type="coiled-coil region" evidence="10">
    <location>
        <begin position="176"/>
        <end position="261"/>
    </location>
</feature>
<keyword evidence="10" id="KW-0175">Coiled coil</keyword>
<dbReference type="Proteomes" id="UP000604046">
    <property type="component" value="Unassembled WGS sequence"/>
</dbReference>
<evidence type="ECO:0000313" key="12">
    <source>
        <dbReference type="Proteomes" id="UP000604046"/>
    </source>
</evidence>
<keyword evidence="9" id="KW-0966">Cell projection</keyword>
<dbReference type="PANTHER" id="PTHR31598">
    <property type="entry name" value="IQ DOMAIN-CONTAINING PROTEIN D"/>
    <property type="match status" value="1"/>
</dbReference>
<sequence>MDGGRLAEMPGSLEEAIVSCRDGDGGYQATIPNTTTIASLANKGPVDGGPDLLRTLRSLASGEVVKSEDAGVAHVRDAGYSHNEDTEEMREDVKSLQKNTLELCRKMKAVPSIVQELRNFQDRESRPAAMIQFLKTLADMQELTLKRLSTTVEEEKSRQELLEHYKSREAEASTRRQQLDTDLRTIRRECERAQSHRNEILTKLKADLINVKDTKKDKMDALKNKYDQRMNQHQETFEAKRDELQKKINALLESNKKLKAQSWDEEMDQIRKAKRYETDVDLVITKYDTEVKELAKNYSENAEHLKKEQRQLADLREHFEKVEEENACIQAEEALVAARKKKLDDEKRLKNEMAAMLQAYWRGILKREEYVAEKKKAKKKKGGKKK</sequence>
<proteinExistence type="inferred from homology"/>
<keyword evidence="12" id="KW-1185">Reference proteome</keyword>
<dbReference type="OrthoDB" id="10265211at2759"/>
<dbReference type="PROSITE" id="PS50096">
    <property type="entry name" value="IQ"/>
    <property type="match status" value="1"/>
</dbReference>
<evidence type="ECO:0000256" key="9">
    <source>
        <dbReference type="ARBA" id="ARBA00023273"/>
    </source>
</evidence>
<evidence type="ECO:0000256" key="4">
    <source>
        <dbReference type="ARBA" id="ARBA00021752"/>
    </source>
</evidence>
<dbReference type="InterPro" id="IPR042815">
    <property type="entry name" value="DRC10"/>
</dbReference>